<protein>
    <submittedName>
        <fullName evidence="2">Uncharacterized protein</fullName>
    </submittedName>
</protein>
<dbReference type="RefSeq" id="WP_339586591.1">
    <property type="nucleotide sequence ID" value="NZ_JBBHJZ010000001.1"/>
</dbReference>
<reference evidence="2 3" key="1">
    <citation type="submission" date="2024-03" db="EMBL/GenBank/DDBJ databases">
        <authorList>
            <person name="Jo J.-H."/>
        </authorList>
    </citation>
    <scope>NUCLEOTIDE SEQUENCE [LARGE SCALE GENOMIC DNA]</scope>
    <source>
        <strain evidence="2 3">PS1R-30</strain>
    </source>
</reference>
<accession>A0ABU8RUL7</accession>
<proteinExistence type="predicted"/>
<feature type="region of interest" description="Disordered" evidence="1">
    <location>
        <begin position="31"/>
        <end position="81"/>
    </location>
</feature>
<comment type="caution">
    <text evidence="2">The sequence shown here is derived from an EMBL/GenBank/DDBJ whole genome shotgun (WGS) entry which is preliminary data.</text>
</comment>
<name>A0ABU8RUL7_9SPHN</name>
<dbReference type="EMBL" id="JBBHJZ010000001">
    <property type="protein sequence ID" value="MEJ5976688.1"/>
    <property type="molecule type" value="Genomic_DNA"/>
</dbReference>
<sequence length="81" mass="8797">MALFKLAFASAVAYALYRYINREKEQVRAAFASGESTPGPVEVRNAGPEAMASDPPEWDKVDQASDESYPASDPPAANRFT</sequence>
<organism evidence="2 3">
    <name type="scientific">Novosphingobium anseongense</name>
    <dbReference type="NCBI Taxonomy" id="3133436"/>
    <lineage>
        <taxon>Bacteria</taxon>
        <taxon>Pseudomonadati</taxon>
        <taxon>Pseudomonadota</taxon>
        <taxon>Alphaproteobacteria</taxon>
        <taxon>Sphingomonadales</taxon>
        <taxon>Sphingomonadaceae</taxon>
        <taxon>Novosphingobium</taxon>
    </lineage>
</organism>
<dbReference type="Proteomes" id="UP001361239">
    <property type="component" value="Unassembled WGS sequence"/>
</dbReference>
<evidence type="ECO:0000313" key="3">
    <source>
        <dbReference type="Proteomes" id="UP001361239"/>
    </source>
</evidence>
<gene>
    <name evidence="2" type="ORF">WG901_08585</name>
</gene>
<keyword evidence="3" id="KW-1185">Reference proteome</keyword>
<evidence type="ECO:0000256" key="1">
    <source>
        <dbReference type="SAM" id="MobiDB-lite"/>
    </source>
</evidence>
<evidence type="ECO:0000313" key="2">
    <source>
        <dbReference type="EMBL" id="MEJ5976688.1"/>
    </source>
</evidence>